<accession>X0YDR4</accession>
<proteinExistence type="predicted"/>
<reference evidence="1" key="1">
    <citation type="journal article" date="2014" name="Front. Microbiol.">
        <title>High frequency of phylogenetically diverse reductive dehalogenase-homologous genes in deep subseafloor sedimentary metagenomes.</title>
        <authorList>
            <person name="Kawai M."/>
            <person name="Futagami T."/>
            <person name="Toyoda A."/>
            <person name="Takaki Y."/>
            <person name="Nishi S."/>
            <person name="Hori S."/>
            <person name="Arai W."/>
            <person name="Tsubouchi T."/>
            <person name="Morono Y."/>
            <person name="Uchiyama I."/>
            <person name="Ito T."/>
            <person name="Fujiyama A."/>
            <person name="Inagaki F."/>
            <person name="Takami H."/>
        </authorList>
    </citation>
    <scope>NUCLEOTIDE SEQUENCE</scope>
    <source>
        <strain evidence="1">Expedition CK06-06</strain>
    </source>
</reference>
<comment type="caution">
    <text evidence="1">The sequence shown here is derived from an EMBL/GenBank/DDBJ whole genome shotgun (WGS) entry which is preliminary data.</text>
</comment>
<sequence length="132" mass="15382">MPFDRFRIDVLAVSTWRSQGYRAVAYEIKINRSDYLAERRSPQKLHDALKIATQFYYATPPGLLRLNEVPETFGLMEFNKIGRATVIRAAAEIEPDLNTDAQYIARLARKYARDTLVRFGVDLSNWWKIIQK</sequence>
<dbReference type="AlphaFoldDB" id="X0YDR4"/>
<evidence type="ECO:0000313" key="1">
    <source>
        <dbReference type="EMBL" id="GAG54024.1"/>
    </source>
</evidence>
<organism evidence="1">
    <name type="scientific">marine sediment metagenome</name>
    <dbReference type="NCBI Taxonomy" id="412755"/>
    <lineage>
        <taxon>unclassified sequences</taxon>
        <taxon>metagenomes</taxon>
        <taxon>ecological metagenomes</taxon>
    </lineage>
</organism>
<name>X0YDR4_9ZZZZ</name>
<protein>
    <submittedName>
        <fullName evidence="1">Uncharacterized protein</fullName>
    </submittedName>
</protein>
<dbReference type="EMBL" id="BART01007093">
    <property type="protein sequence ID" value="GAG54024.1"/>
    <property type="molecule type" value="Genomic_DNA"/>
</dbReference>
<gene>
    <name evidence="1" type="ORF">S01H4_16190</name>
</gene>